<feature type="compositionally biased region" description="Polar residues" evidence="3">
    <location>
        <begin position="118"/>
        <end position="137"/>
    </location>
</feature>
<dbReference type="GO" id="GO:0031433">
    <property type="term" value="F:telethonin binding"/>
    <property type="evidence" value="ECO:0007669"/>
    <property type="project" value="TreeGrafter"/>
</dbReference>
<reference evidence="4" key="1">
    <citation type="submission" date="2021-01" db="EMBL/GenBank/DDBJ databases">
        <title>A chromosome-scale assembly of European eel, Anguilla anguilla.</title>
        <authorList>
            <person name="Henkel C."/>
            <person name="Jong-Raadsen S.A."/>
            <person name="Dufour S."/>
            <person name="Weltzien F.-A."/>
            <person name="Palstra A.P."/>
            <person name="Pelster B."/>
            <person name="Spaink H.P."/>
            <person name="Van Den Thillart G.E."/>
            <person name="Jansen H."/>
            <person name="Zahm M."/>
            <person name="Klopp C."/>
            <person name="Cedric C."/>
            <person name="Louis A."/>
            <person name="Berthelot C."/>
            <person name="Parey E."/>
            <person name="Roest Crollius H."/>
            <person name="Montfort J."/>
            <person name="Robinson-Rechavi M."/>
            <person name="Bucao C."/>
            <person name="Bouchez O."/>
            <person name="Gislard M."/>
            <person name="Lluch J."/>
            <person name="Milhes M."/>
            <person name="Lampietro C."/>
            <person name="Lopez Roques C."/>
            <person name="Donnadieu C."/>
            <person name="Braasch I."/>
            <person name="Desvignes T."/>
            <person name="Postlethwait J."/>
            <person name="Bobe J."/>
            <person name="Guiguen Y."/>
            <person name="Dirks R."/>
        </authorList>
    </citation>
    <scope>NUCLEOTIDE SEQUENCE</scope>
    <source>
        <strain evidence="4">Tag_6206</strain>
        <tissue evidence="4">Liver</tissue>
    </source>
</reference>
<comment type="caution">
    <text evidence="4">The sequence shown here is derived from an EMBL/GenBank/DDBJ whole genome shotgun (WGS) entry which is preliminary data.</text>
</comment>
<dbReference type="OrthoDB" id="9901707at2759"/>
<gene>
    <name evidence="4" type="ORF">ANANG_G00046880</name>
</gene>
<evidence type="ECO:0000313" key="5">
    <source>
        <dbReference type="Proteomes" id="UP001044222"/>
    </source>
</evidence>
<dbReference type="Proteomes" id="UP001044222">
    <property type="component" value="Unassembled WGS sequence"/>
</dbReference>
<organism evidence="4 5">
    <name type="scientific">Anguilla anguilla</name>
    <name type="common">European freshwater eel</name>
    <name type="synonym">Muraena anguilla</name>
    <dbReference type="NCBI Taxonomy" id="7936"/>
    <lineage>
        <taxon>Eukaryota</taxon>
        <taxon>Metazoa</taxon>
        <taxon>Chordata</taxon>
        <taxon>Craniata</taxon>
        <taxon>Vertebrata</taxon>
        <taxon>Euteleostomi</taxon>
        <taxon>Actinopterygii</taxon>
        <taxon>Neopterygii</taxon>
        <taxon>Teleostei</taxon>
        <taxon>Anguilliformes</taxon>
        <taxon>Anguillidae</taxon>
        <taxon>Anguilla</taxon>
    </lineage>
</organism>
<dbReference type="GO" id="GO:0003779">
    <property type="term" value="F:actin binding"/>
    <property type="evidence" value="ECO:0007669"/>
    <property type="project" value="TreeGrafter"/>
</dbReference>
<evidence type="ECO:0000256" key="3">
    <source>
        <dbReference type="SAM" id="MobiDB-lite"/>
    </source>
</evidence>
<dbReference type="OMA" id="NLLMCPP"/>
<dbReference type="Pfam" id="PF05556">
    <property type="entry name" value="Calsarcin"/>
    <property type="match status" value="1"/>
</dbReference>
<feature type="region of interest" description="Disordered" evidence="3">
    <location>
        <begin position="98"/>
        <end position="178"/>
    </location>
</feature>
<feature type="compositionally biased region" description="Basic and acidic residues" evidence="3">
    <location>
        <begin position="166"/>
        <end position="178"/>
    </location>
</feature>
<dbReference type="PANTHER" id="PTHR15941">
    <property type="entry name" value="MYOZENIN"/>
    <property type="match status" value="1"/>
</dbReference>
<keyword evidence="5" id="KW-1185">Reference proteome</keyword>
<dbReference type="AlphaFoldDB" id="A0A9D3MV11"/>
<evidence type="ECO:0000256" key="1">
    <source>
        <dbReference type="ARBA" id="ARBA00009126"/>
    </source>
</evidence>
<dbReference type="GO" id="GO:0030018">
    <property type="term" value="C:Z disc"/>
    <property type="evidence" value="ECO:0007669"/>
    <property type="project" value="InterPro"/>
</dbReference>
<evidence type="ECO:0000313" key="4">
    <source>
        <dbReference type="EMBL" id="KAG5855230.1"/>
    </source>
</evidence>
<keyword evidence="2" id="KW-0597">Phosphoprotein</keyword>
<name>A0A9D3MV11_ANGAN</name>
<evidence type="ECO:0000256" key="2">
    <source>
        <dbReference type="ARBA" id="ARBA00022553"/>
    </source>
</evidence>
<dbReference type="GO" id="GO:0051373">
    <property type="term" value="F:FATZ binding"/>
    <property type="evidence" value="ECO:0007669"/>
    <property type="project" value="TreeGrafter"/>
</dbReference>
<dbReference type="PANTHER" id="PTHR15941:SF11">
    <property type="entry name" value="MYOZENIN-1"/>
    <property type="match status" value="1"/>
</dbReference>
<dbReference type="InterPro" id="IPR008438">
    <property type="entry name" value="MYOZ"/>
</dbReference>
<proteinExistence type="inferred from homology"/>
<accession>A0A9D3MV11</accession>
<comment type="similarity">
    <text evidence="1">Belongs to the myozenin family.</text>
</comment>
<protein>
    <recommendedName>
        <fullName evidence="6">Myozenin 1b</fullName>
    </recommendedName>
</protein>
<sequence length="303" mass="33650">MPLSGTPAPNKRKKSSKIIVDLSQISQDVDQEDADPEVAEFDLGTKIKVPKDLMLEELSLLKNKGSKMFKMRQQRVERFIYENNPELFTESMENLHNLAPSLGGQEKNGTADGGQTNGGQTNADGHIQNNGSALESETQGEDESGKRAGENGQEGGQDGVDGEGSAAEKEKELEEKKKKAEYMRTYISPWERAMKGDEELTATMKVQMPGPHVHQDPPSFKSFNRMAVPFGGFHKASQLMTFQMPEIELEIEEPEPTVVFHRDISSRPSFNRTPIGWVCTGEHSDVIMEHLDAIPFDGETDDL</sequence>
<evidence type="ECO:0008006" key="6">
    <source>
        <dbReference type="Google" id="ProtNLM"/>
    </source>
</evidence>
<dbReference type="GO" id="GO:0015629">
    <property type="term" value="C:actin cytoskeleton"/>
    <property type="evidence" value="ECO:0007669"/>
    <property type="project" value="TreeGrafter"/>
</dbReference>
<dbReference type="EMBL" id="JAFIRN010000002">
    <property type="protein sequence ID" value="KAG5855230.1"/>
    <property type="molecule type" value="Genomic_DNA"/>
</dbReference>